<dbReference type="SUPFAM" id="SSF53474">
    <property type="entry name" value="alpha/beta-Hydrolases"/>
    <property type="match status" value="1"/>
</dbReference>
<dbReference type="SUPFAM" id="SSF82171">
    <property type="entry name" value="DPP6 N-terminal domain-like"/>
    <property type="match status" value="1"/>
</dbReference>
<dbReference type="GO" id="GO:0004252">
    <property type="term" value="F:serine-type endopeptidase activity"/>
    <property type="evidence" value="ECO:0007669"/>
    <property type="project" value="TreeGrafter"/>
</dbReference>
<evidence type="ECO:0000313" key="5">
    <source>
        <dbReference type="Proteomes" id="UP000291106"/>
    </source>
</evidence>
<dbReference type="PROSITE" id="PS51257">
    <property type="entry name" value="PROKAR_LIPOPROTEIN"/>
    <property type="match status" value="1"/>
</dbReference>
<evidence type="ECO:0000313" key="4">
    <source>
        <dbReference type="EMBL" id="QBF83360.1"/>
    </source>
</evidence>
<accession>A0A411PJ23</accession>
<dbReference type="InterPro" id="IPR001375">
    <property type="entry name" value="Peptidase_S9_cat"/>
</dbReference>
<dbReference type="InterPro" id="IPR029058">
    <property type="entry name" value="AB_hydrolase_fold"/>
</dbReference>
<dbReference type="EMBL" id="CP036200">
    <property type="protein sequence ID" value="QBF83360.1"/>
    <property type="molecule type" value="Genomic_DNA"/>
</dbReference>
<dbReference type="PANTHER" id="PTHR42776">
    <property type="entry name" value="SERINE PEPTIDASE S9 FAMILY MEMBER"/>
    <property type="match status" value="1"/>
</dbReference>
<evidence type="ECO:0000256" key="2">
    <source>
        <dbReference type="SAM" id="SignalP"/>
    </source>
</evidence>
<dbReference type="RefSeq" id="WP_130600395.1">
    <property type="nucleotide sequence ID" value="NZ_CP036200.1"/>
</dbReference>
<dbReference type="PANTHER" id="PTHR42776:SF27">
    <property type="entry name" value="DIPEPTIDYL PEPTIDASE FAMILY MEMBER 6"/>
    <property type="match status" value="1"/>
</dbReference>
<name>A0A411PJ23_9GAMM</name>
<evidence type="ECO:0000259" key="3">
    <source>
        <dbReference type="Pfam" id="PF00326"/>
    </source>
</evidence>
<dbReference type="GO" id="GO:0006508">
    <property type="term" value="P:proteolysis"/>
    <property type="evidence" value="ECO:0007669"/>
    <property type="project" value="InterPro"/>
</dbReference>
<dbReference type="AlphaFoldDB" id="A0A411PJ23"/>
<feature type="domain" description="Peptidase S9 prolyl oligopeptidase catalytic" evidence="3">
    <location>
        <begin position="442"/>
        <end position="651"/>
    </location>
</feature>
<protein>
    <submittedName>
        <fullName evidence="4">S9 family peptidase</fullName>
    </submittedName>
</protein>
<dbReference type="Gene3D" id="3.40.50.1820">
    <property type="entry name" value="alpha/beta hydrolase"/>
    <property type="match status" value="1"/>
</dbReference>
<dbReference type="Proteomes" id="UP000291106">
    <property type="component" value="Chromosome"/>
</dbReference>
<dbReference type="Pfam" id="PF00326">
    <property type="entry name" value="Peptidase_S9"/>
    <property type="match status" value="1"/>
</dbReference>
<feature type="chain" id="PRO_5019546387" evidence="2">
    <location>
        <begin position="23"/>
        <end position="653"/>
    </location>
</feature>
<dbReference type="KEGG" id="smai:EXU30_12125"/>
<keyword evidence="2" id="KW-0732">Signal</keyword>
<evidence type="ECO:0000256" key="1">
    <source>
        <dbReference type="ARBA" id="ARBA00022801"/>
    </source>
</evidence>
<keyword evidence="1" id="KW-0378">Hydrolase</keyword>
<reference evidence="4 5" key="1">
    <citation type="submission" date="2019-02" db="EMBL/GenBank/DDBJ databases">
        <title>Shewanella sp. D4-2 isolated from Dokdo Island.</title>
        <authorList>
            <person name="Baek K."/>
        </authorList>
    </citation>
    <scope>NUCLEOTIDE SEQUENCE [LARGE SCALE GENOMIC DNA]</scope>
    <source>
        <strain evidence="4 5">D4-2</strain>
    </source>
</reference>
<sequence>MKNILLLAASSLLACTSFSALSISLSKAELFTKGAEYSNVKISPEGDYLSALTTHDGKKVLIFLETDTKKLINAVNFPGNSEVGNYEWVNDERVVLQKMYKKGWSEQPIYYGELMAVNADGSQPRYLFGYQGGGQTGSHIKKNTAIRATAYILDPLPEDNKHMLVNAVPWGNGSSLDYSRLQNVYRVNIFNGKRQKVVTAPVGYSQFMTNHAGQVKFVSGKNSKNEIELYYREEGEWISSDKLNLGLNDFSPIAFGQQTNTIFASGRINSEPKGVYKIDLTTGKKSKISQDDKVDPRTYWINQQTKQLYAVEYENGYPTYEFTSKEDKHSNLLKQLLAAIPGHQIHIISETRDSKVSIVKAFNDRNPGDYYLFNAEKMKLEYLASQRSWLDPELMAEVKPISFTNRDGIEINGYLTLPNGKETKDLPLIVNPHGGPHERDWWGFNEQNQLLAQDGFAVLQVNFRGSTGYGQAFKNAGKQKWGSDIQHDIIDATKYVISEGIANKDKICIVGGSFGGYSALQSSIIEPDMYKCAVGFAGVYDLELMFEEGDIADRRSGVSYLKGALGEDKAVLHAMSPTKHVNKLKAKLMLVHGEDDERAPIEQLEALEESLKAADYPYKKLVMDNEGHGFYNDKHRAKYYHEMISFIKDSLAL</sequence>
<keyword evidence="5" id="KW-1185">Reference proteome</keyword>
<feature type="signal peptide" evidence="2">
    <location>
        <begin position="1"/>
        <end position="22"/>
    </location>
</feature>
<dbReference type="FunFam" id="3.40.50.1820:FF:000442">
    <property type="entry name" value="Subfamily S9C unassigned peptidase"/>
    <property type="match status" value="1"/>
</dbReference>
<proteinExistence type="predicted"/>
<organism evidence="4 5">
    <name type="scientific">Shewanella maritima</name>
    <dbReference type="NCBI Taxonomy" id="2520507"/>
    <lineage>
        <taxon>Bacteria</taxon>
        <taxon>Pseudomonadati</taxon>
        <taxon>Pseudomonadota</taxon>
        <taxon>Gammaproteobacteria</taxon>
        <taxon>Alteromonadales</taxon>
        <taxon>Shewanellaceae</taxon>
        <taxon>Shewanella</taxon>
    </lineage>
</organism>
<gene>
    <name evidence="4" type="ORF">EXU30_12125</name>
</gene>
<dbReference type="OrthoDB" id="4269629at2"/>